<dbReference type="EMBL" id="HBKQ01057472">
    <property type="protein sequence ID" value="CAE2283993.1"/>
    <property type="molecule type" value="Transcribed_RNA"/>
</dbReference>
<evidence type="ECO:0000256" key="1">
    <source>
        <dbReference type="ARBA" id="ARBA00004141"/>
    </source>
</evidence>
<feature type="domain" description="3-oxo-5-alpha-steroid 4-dehydrogenase C-terminal" evidence="7">
    <location>
        <begin position="9"/>
        <end position="102"/>
    </location>
</feature>
<comment type="subcellular location">
    <subcellularLocation>
        <location evidence="1">Membrane</location>
        <topology evidence="1">Multi-pass membrane protein</topology>
    </subcellularLocation>
</comment>
<reference evidence="8" key="1">
    <citation type="submission" date="2021-01" db="EMBL/GenBank/DDBJ databases">
        <authorList>
            <person name="Corre E."/>
            <person name="Pelletier E."/>
            <person name="Niang G."/>
            <person name="Scheremetjew M."/>
            <person name="Finn R."/>
            <person name="Kale V."/>
            <person name="Holt S."/>
            <person name="Cochrane G."/>
            <person name="Meng A."/>
            <person name="Brown T."/>
            <person name="Cohen L."/>
        </authorList>
    </citation>
    <scope>NUCLEOTIDE SEQUENCE</scope>
    <source>
        <strain evidence="8">Isolate 1302-5</strain>
    </source>
</reference>
<dbReference type="Pfam" id="PF02544">
    <property type="entry name" value="Steroid_dh"/>
    <property type="match status" value="1"/>
</dbReference>
<dbReference type="PROSITE" id="PS50244">
    <property type="entry name" value="S5A_REDUCTASE"/>
    <property type="match status" value="1"/>
</dbReference>
<evidence type="ECO:0000256" key="2">
    <source>
        <dbReference type="ARBA" id="ARBA00007742"/>
    </source>
</evidence>
<organism evidence="8">
    <name type="scientific">Odontella aurita</name>
    <dbReference type="NCBI Taxonomy" id="265563"/>
    <lineage>
        <taxon>Eukaryota</taxon>
        <taxon>Sar</taxon>
        <taxon>Stramenopiles</taxon>
        <taxon>Ochrophyta</taxon>
        <taxon>Bacillariophyta</taxon>
        <taxon>Mediophyceae</taxon>
        <taxon>Biddulphiophycidae</taxon>
        <taxon>Eupodiscales</taxon>
        <taxon>Odontellaceae</taxon>
        <taxon>Odontella</taxon>
    </lineage>
</organism>
<feature type="transmembrane region" description="Helical" evidence="6">
    <location>
        <begin position="37"/>
        <end position="55"/>
    </location>
</feature>
<feature type="transmembrane region" description="Helical" evidence="6">
    <location>
        <begin position="7"/>
        <end position="25"/>
    </location>
</feature>
<dbReference type="GO" id="GO:0006629">
    <property type="term" value="P:lipid metabolic process"/>
    <property type="evidence" value="ECO:0007669"/>
    <property type="project" value="InterPro"/>
</dbReference>
<evidence type="ECO:0000256" key="4">
    <source>
        <dbReference type="ARBA" id="ARBA00022989"/>
    </source>
</evidence>
<gene>
    <name evidence="8" type="ORF">OAUR00152_LOCUS39265</name>
</gene>
<keyword evidence="5 6" id="KW-0472">Membrane</keyword>
<comment type="similarity">
    <text evidence="2">Belongs to the steroid 5-alpha reductase family.</text>
</comment>
<evidence type="ECO:0000256" key="5">
    <source>
        <dbReference type="ARBA" id="ARBA00023136"/>
    </source>
</evidence>
<dbReference type="GO" id="GO:0016627">
    <property type="term" value="F:oxidoreductase activity, acting on the CH-CH group of donors"/>
    <property type="evidence" value="ECO:0007669"/>
    <property type="project" value="InterPro"/>
</dbReference>
<dbReference type="PANTHER" id="PTHR10556">
    <property type="entry name" value="3-OXO-5-ALPHA-STEROID 4-DEHYDROGENASE"/>
    <property type="match status" value="1"/>
</dbReference>
<accession>A0A7S4K503</accession>
<evidence type="ECO:0000256" key="6">
    <source>
        <dbReference type="SAM" id="Phobius"/>
    </source>
</evidence>
<evidence type="ECO:0000256" key="3">
    <source>
        <dbReference type="ARBA" id="ARBA00022692"/>
    </source>
</evidence>
<name>A0A7S4K503_9STRA</name>
<evidence type="ECO:0000259" key="7">
    <source>
        <dbReference type="Pfam" id="PF02544"/>
    </source>
</evidence>
<dbReference type="InterPro" id="IPR039357">
    <property type="entry name" value="SRD5A/TECR"/>
</dbReference>
<keyword evidence="4 6" id="KW-1133">Transmembrane helix</keyword>
<dbReference type="AlphaFoldDB" id="A0A7S4K503"/>
<protein>
    <recommendedName>
        <fullName evidence="7">3-oxo-5-alpha-steroid 4-dehydrogenase C-terminal domain-containing protein</fullName>
    </recommendedName>
</protein>
<dbReference type="InterPro" id="IPR001104">
    <property type="entry name" value="3-oxo-5_a-steroid_4-DH_C"/>
</dbReference>
<dbReference type="PANTHER" id="PTHR10556:SF35">
    <property type="entry name" value="3-OXO-5-ALPHA-STEROID 4-DEHYDROGENASE FAMILY PROTEIN"/>
    <property type="match status" value="1"/>
</dbReference>
<evidence type="ECO:0000313" key="8">
    <source>
        <dbReference type="EMBL" id="CAE2283993.1"/>
    </source>
</evidence>
<sequence>MDKEAMYTVATYYTIIAAIFSWTAQFTPVADHLANPTLQALGLVVFAVGQSGNLYHHMLLANLRKEKAQSAKKSRYNAPKGGLFSQVACPHYFFELFSFFGHCHGVATGDMPAGSLWSSKLLCRAI</sequence>
<keyword evidence="3 6" id="KW-0812">Transmembrane</keyword>
<dbReference type="GO" id="GO:0016020">
    <property type="term" value="C:membrane"/>
    <property type="evidence" value="ECO:0007669"/>
    <property type="project" value="UniProtKB-SubCell"/>
</dbReference>
<proteinExistence type="inferred from homology"/>